<dbReference type="SMART" id="SM00506">
    <property type="entry name" value="A1pp"/>
    <property type="match status" value="1"/>
</dbReference>
<feature type="domain" description="Macro" evidence="1">
    <location>
        <begin position="1"/>
        <end position="179"/>
    </location>
</feature>
<dbReference type="SUPFAM" id="SSF52949">
    <property type="entry name" value="Macro domain-like"/>
    <property type="match status" value="1"/>
</dbReference>
<protein>
    <recommendedName>
        <fullName evidence="1">Macro domain-containing protein</fullName>
    </recommendedName>
</protein>
<dbReference type="EMBL" id="MK290738">
    <property type="protein sequence ID" value="AZV02198.1"/>
    <property type="molecule type" value="Genomic_DNA"/>
</dbReference>
<dbReference type="Pfam" id="PF01661">
    <property type="entry name" value="Macro"/>
    <property type="match status" value="1"/>
</dbReference>
<reference evidence="2 3" key="1">
    <citation type="submission" date="2018-12" db="EMBL/GenBank/DDBJ databases">
        <authorList>
            <person name="Shneider M.M."/>
            <person name="Kabilov M.R."/>
            <person name="Miroshnikov K.A."/>
        </authorList>
    </citation>
    <scope>NUCLEOTIDE SEQUENCE [LARGE SCALE GENOMIC DNA]</scope>
</reference>
<dbReference type="GO" id="GO:0140291">
    <property type="term" value="P:peptidyl-glutamate ADP-deribosylation"/>
    <property type="evidence" value="ECO:0007669"/>
    <property type="project" value="TreeGrafter"/>
</dbReference>
<name>A0A678ZJV9_9CAUD</name>
<evidence type="ECO:0000313" key="3">
    <source>
        <dbReference type="Proteomes" id="UP000434907"/>
    </source>
</evidence>
<organism evidence="2 3">
    <name type="scientific">Pectobacterium phage Arno18</name>
    <dbReference type="NCBI Taxonomy" id="2500578"/>
    <lineage>
        <taxon>Viruses</taxon>
        <taxon>Duplodnaviria</taxon>
        <taxon>Heunggongvirae</taxon>
        <taxon>Uroviricota</taxon>
        <taxon>Caudoviricetes</taxon>
        <taxon>Andersonviridae</taxon>
        <taxon>Andersonviridae incertae sedis</taxon>
        <taxon>Arnovirus</taxon>
        <taxon>Arnovirus arno18</taxon>
    </lineage>
</organism>
<evidence type="ECO:0000313" key="2">
    <source>
        <dbReference type="EMBL" id="AZV02198.1"/>
    </source>
</evidence>
<dbReference type="Proteomes" id="UP000434907">
    <property type="component" value="Segment"/>
</dbReference>
<keyword evidence="3" id="KW-1185">Reference proteome</keyword>
<evidence type="ECO:0000259" key="1">
    <source>
        <dbReference type="PROSITE" id="PS51154"/>
    </source>
</evidence>
<sequence>MAIIKIIKGDLLKMFKQGHFDVIAHGANCQNIMGGGIAAQISSQFPEALKADQVFYDRMGKEENLRGHFPNPAMAGYMSEAHLKDGGMIVNLYTQVTLGRNAKYQYVERACTKLNRWCKGNSITRLGLPMIGSGIGGLDPVAVACIINSTMPDVDVTLVIWPTDNVIWCALMDNFSNYAAPHKVDGIVLRRGIDMFKFWDTENLNGVEQEVDINLCQVAWRNGFPLIQLSITDPNIYLLVNNEPEVADAMRLVRKKSAKSCQVTPPEKV</sequence>
<dbReference type="PROSITE" id="PS51154">
    <property type="entry name" value="MACRO"/>
    <property type="match status" value="1"/>
</dbReference>
<dbReference type="Gene3D" id="3.40.220.10">
    <property type="entry name" value="Leucine Aminopeptidase, subunit E, domain 1"/>
    <property type="match status" value="1"/>
</dbReference>
<dbReference type="PANTHER" id="PTHR12521">
    <property type="entry name" value="PROTEIN C6ORF130"/>
    <property type="match status" value="1"/>
</dbReference>
<dbReference type="InterPro" id="IPR002589">
    <property type="entry name" value="Macro_dom"/>
</dbReference>
<dbReference type="InterPro" id="IPR050892">
    <property type="entry name" value="ADP-ribose_metab_enzymes"/>
</dbReference>
<dbReference type="InterPro" id="IPR043472">
    <property type="entry name" value="Macro_dom-like"/>
</dbReference>
<gene>
    <name evidence="2" type="ORF">Arno18_13</name>
</gene>
<accession>A0A678ZJV9</accession>
<proteinExistence type="predicted"/>
<dbReference type="PANTHER" id="PTHR12521:SF0">
    <property type="entry name" value="ADP-RIBOSE GLYCOHYDROLASE OARD1"/>
    <property type="match status" value="1"/>
</dbReference>